<protein>
    <submittedName>
        <fullName evidence="14">Alkane 1-monooxygenase</fullName>
    </submittedName>
</protein>
<dbReference type="GO" id="GO:0046872">
    <property type="term" value="F:metal ion binding"/>
    <property type="evidence" value="ECO:0007669"/>
    <property type="project" value="UniProtKB-KW"/>
</dbReference>
<dbReference type="OrthoDB" id="4759734at2"/>
<keyword evidence="4" id="KW-0997">Cell inner membrane</keyword>
<evidence type="ECO:0000313" key="15">
    <source>
        <dbReference type="Proteomes" id="UP000013086"/>
    </source>
</evidence>
<evidence type="ECO:0000256" key="4">
    <source>
        <dbReference type="ARBA" id="ARBA00022519"/>
    </source>
</evidence>
<dbReference type="PANTHER" id="PTHR38674">
    <property type="entry name" value="ALKANE 1-MONOOXYGENASE 1"/>
    <property type="match status" value="1"/>
</dbReference>
<dbReference type="InterPro" id="IPR005804">
    <property type="entry name" value="FA_desaturase_dom"/>
</dbReference>
<keyword evidence="8" id="KW-0560">Oxidoreductase</keyword>
<evidence type="ECO:0000256" key="3">
    <source>
        <dbReference type="ARBA" id="ARBA00022475"/>
    </source>
</evidence>
<dbReference type="Proteomes" id="UP000013086">
    <property type="component" value="Unassembled WGS sequence"/>
</dbReference>
<evidence type="ECO:0000256" key="5">
    <source>
        <dbReference type="ARBA" id="ARBA00022692"/>
    </source>
</evidence>
<dbReference type="GO" id="GO:0006629">
    <property type="term" value="P:lipid metabolic process"/>
    <property type="evidence" value="ECO:0007669"/>
    <property type="project" value="InterPro"/>
</dbReference>
<dbReference type="EMBL" id="APOH01000021">
    <property type="protein sequence ID" value="ENU18721.1"/>
    <property type="molecule type" value="Genomic_DNA"/>
</dbReference>
<evidence type="ECO:0000259" key="13">
    <source>
        <dbReference type="Pfam" id="PF00487"/>
    </source>
</evidence>
<dbReference type="Pfam" id="PF00487">
    <property type="entry name" value="FA_desaturase"/>
    <property type="match status" value="1"/>
</dbReference>
<dbReference type="PATRIC" id="fig|1217715.3.peg.2785"/>
<evidence type="ECO:0000256" key="12">
    <source>
        <dbReference type="SAM" id="Phobius"/>
    </source>
</evidence>
<proteinExistence type="inferred from homology"/>
<keyword evidence="7 12" id="KW-1133">Transmembrane helix</keyword>
<dbReference type="GO" id="GO:0005886">
    <property type="term" value="C:plasma membrane"/>
    <property type="evidence" value="ECO:0007669"/>
    <property type="project" value="UniProtKB-SubCell"/>
</dbReference>
<comment type="subcellular location">
    <subcellularLocation>
        <location evidence="1">Cell inner membrane</location>
        <topology evidence="1">Multi-pass membrane protein</topology>
    </subcellularLocation>
</comment>
<gene>
    <name evidence="14" type="ORF">F994_02848</name>
</gene>
<dbReference type="PANTHER" id="PTHR38674:SF1">
    <property type="entry name" value="ALKANE 1-MONOOXYGENASE 1"/>
    <property type="match status" value="1"/>
</dbReference>
<evidence type="ECO:0000313" key="14">
    <source>
        <dbReference type="EMBL" id="ENU18721.1"/>
    </source>
</evidence>
<reference evidence="14 15" key="1">
    <citation type="submission" date="2013-02" db="EMBL/GenBank/DDBJ databases">
        <title>The Genome Sequence of Acinetobacter sp. ANC 3994.</title>
        <authorList>
            <consortium name="The Broad Institute Genome Sequencing Platform"/>
            <consortium name="The Broad Institute Genome Sequencing Center for Infectious Disease"/>
            <person name="Cerqueira G."/>
            <person name="Feldgarden M."/>
            <person name="Courvalin P."/>
            <person name="Perichon B."/>
            <person name="Grillot-Courvalin C."/>
            <person name="Clermont D."/>
            <person name="Rocha E."/>
            <person name="Yoon E.-J."/>
            <person name="Nemec A."/>
            <person name="Walker B."/>
            <person name="Young S.K."/>
            <person name="Zeng Q."/>
            <person name="Gargeya S."/>
            <person name="Fitzgerald M."/>
            <person name="Haas B."/>
            <person name="Abouelleil A."/>
            <person name="Alvarado L."/>
            <person name="Arachchi H.M."/>
            <person name="Berlin A.M."/>
            <person name="Chapman S.B."/>
            <person name="Dewar J."/>
            <person name="Goldberg J."/>
            <person name="Griggs A."/>
            <person name="Gujja S."/>
            <person name="Hansen M."/>
            <person name="Howarth C."/>
            <person name="Imamovic A."/>
            <person name="Larimer J."/>
            <person name="McCowan C."/>
            <person name="Murphy C."/>
            <person name="Neiman D."/>
            <person name="Pearson M."/>
            <person name="Priest M."/>
            <person name="Roberts A."/>
            <person name="Saif S."/>
            <person name="Shea T."/>
            <person name="Sisk P."/>
            <person name="Sykes S."/>
            <person name="Wortman J."/>
            <person name="Nusbaum C."/>
            <person name="Birren B."/>
        </authorList>
    </citation>
    <scope>NUCLEOTIDE SEQUENCE [LARGE SCALE GENOMIC DNA]</scope>
    <source>
        <strain evidence="14 15">ANC 3994</strain>
    </source>
</reference>
<keyword evidence="5 12" id="KW-0812">Transmembrane</keyword>
<feature type="transmembrane region" description="Helical" evidence="12">
    <location>
        <begin position="28"/>
        <end position="50"/>
    </location>
</feature>
<evidence type="ECO:0000256" key="11">
    <source>
        <dbReference type="ARBA" id="ARBA00023136"/>
    </source>
</evidence>
<evidence type="ECO:0000256" key="8">
    <source>
        <dbReference type="ARBA" id="ARBA00023002"/>
    </source>
</evidence>
<name>N8NWF8_9GAMM</name>
<organism evidence="14 15">
    <name type="scientific">Acinetobacter bohemicus ANC 3994</name>
    <dbReference type="NCBI Taxonomy" id="1217715"/>
    <lineage>
        <taxon>Bacteria</taxon>
        <taxon>Pseudomonadati</taxon>
        <taxon>Pseudomonadota</taxon>
        <taxon>Gammaproteobacteria</taxon>
        <taxon>Moraxellales</taxon>
        <taxon>Moraxellaceae</taxon>
        <taxon>Acinetobacter</taxon>
    </lineage>
</organism>
<keyword evidence="6" id="KW-0479">Metal-binding</keyword>
<keyword evidence="10 14" id="KW-0503">Monooxygenase</keyword>
<dbReference type="RefSeq" id="WP_004649463.1">
    <property type="nucleotide sequence ID" value="NZ_KB849166.1"/>
</dbReference>
<keyword evidence="9" id="KW-0408">Iron</keyword>
<keyword evidence="3" id="KW-1003">Cell membrane</keyword>
<dbReference type="HOGENOM" id="CLU_044462_1_0_6"/>
<feature type="domain" description="Fatty acid desaturase" evidence="13">
    <location>
        <begin position="132"/>
        <end position="349"/>
    </location>
</feature>
<dbReference type="AlphaFoldDB" id="N8NWF8"/>
<evidence type="ECO:0000256" key="10">
    <source>
        <dbReference type="ARBA" id="ARBA00023033"/>
    </source>
</evidence>
<evidence type="ECO:0000256" key="7">
    <source>
        <dbReference type="ARBA" id="ARBA00022989"/>
    </source>
</evidence>
<keyword evidence="11 12" id="KW-0472">Membrane</keyword>
<comment type="caution">
    <text evidence="14">The sequence shown here is derived from an EMBL/GenBank/DDBJ whole genome shotgun (WGS) entry which is preliminary data.</text>
</comment>
<evidence type="ECO:0000256" key="1">
    <source>
        <dbReference type="ARBA" id="ARBA00004429"/>
    </source>
</evidence>
<evidence type="ECO:0000256" key="9">
    <source>
        <dbReference type="ARBA" id="ARBA00023004"/>
    </source>
</evidence>
<dbReference type="GO" id="GO:0004497">
    <property type="term" value="F:monooxygenase activity"/>
    <property type="evidence" value="ECO:0007669"/>
    <property type="project" value="UniProtKB-KW"/>
</dbReference>
<accession>N8NWF8</accession>
<sequence length="407" mass="46153">MNAPVNLNQTTTQTLPIASGLALDKKRYWWLLSPGLPVIGMGILAGYQFGPKATKKIFALGGPLLLHVIIPSIDAIVGTDNNNPSDEQISSLVADPYYDRIVKLFIPLQMAANVFAGYVVSRKTTSLLDQILLGVSMGAINGIGVNTAHELSHRPNKKDHYLSHATLMPLFYNHFRVEHPYGHHKRAATPEDPASSKMGETFYEFWPRTVFGGLKSAVEIEKNRLKRKGLSFFSPQNELFQGWAMSAGFHATMLKLFGKDIVPYLATQAFYGVSLFEIINYIEHYGLMRDQKEDGSYARTMPEHSWNNNNITTNLFLYQLQRHSDHHAYPTRPFQALRNFEQAPELPSGYATMLLPALVPSLWFKMMDKRVFDHYEGDLNKANIHPKRRAKIFKKFGVIDRLLNKEE</sequence>
<comment type="similarity">
    <text evidence="2">Belongs to the fatty acid desaturase type 1 family. AlkB subfamily.</text>
</comment>
<evidence type="ECO:0000256" key="6">
    <source>
        <dbReference type="ARBA" id="ARBA00022723"/>
    </source>
</evidence>
<dbReference type="eggNOG" id="COG3696">
    <property type="taxonomic scope" value="Bacteria"/>
</dbReference>
<dbReference type="InterPro" id="IPR033885">
    <property type="entry name" value="AlkB/XylM"/>
</dbReference>
<evidence type="ECO:0000256" key="2">
    <source>
        <dbReference type="ARBA" id="ARBA00010823"/>
    </source>
</evidence>
<dbReference type="CDD" id="cd03512">
    <property type="entry name" value="Alkane-hydroxylase"/>
    <property type="match status" value="1"/>
</dbReference>